<dbReference type="Pfam" id="PF00128">
    <property type="entry name" value="Alpha-amylase"/>
    <property type="match status" value="1"/>
</dbReference>
<dbReference type="InterPro" id="IPR006047">
    <property type="entry name" value="GH13_cat_dom"/>
</dbReference>
<name>A0A8H3VKG1_VENIN</name>
<feature type="signal peptide" evidence="2">
    <location>
        <begin position="1"/>
        <end position="26"/>
    </location>
</feature>
<dbReference type="GO" id="GO:0009313">
    <property type="term" value="P:oligosaccharide catabolic process"/>
    <property type="evidence" value="ECO:0007669"/>
    <property type="project" value="TreeGrafter"/>
</dbReference>
<evidence type="ECO:0000313" key="7">
    <source>
        <dbReference type="Proteomes" id="UP000490939"/>
    </source>
</evidence>
<dbReference type="EMBL" id="WNWR01000157">
    <property type="protein sequence ID" value="KAE9990016.1"/>
    <property type="molecule type" value="Genomic_DNA"/>
</dbReference>
<comment type="similarity">
    <text evidence="1">Belongs to the glycosyl hydrolase 13 family.</text>
</comment>
<evidence type="ECO:0000256" key="1">
    <source>
        <dbReference type="ARBA" id="ARBA00008061"/>
    </source>
</evidence>
<accession>A0A8H3VKG1</accession>
<dbReference type="Proteomes" id="UP000447873">
    <property type="component" value="Unassembled WGS sequence"/>
</dbReference>
<organism evidence="5 7">
    <name type="scientific">Venturia inaequalis</name>
    <name type="common">Apple scab fungus</name>
    <dbReference type="NCBI Taxonomy" id="5025"/>
    <lineage>
        <taxon>Eukaryota</taxon>
        <taxon>Fungi</taxon>
        <taxon>Dikarya</taxon>
        <taxon>Ascomycota</taxon>
        <taxon>Pezizomycotina</taxon>
        <taxon>Dothideomycetes</taxon>
        <taxon>Pleosporomycetidae</taxon>
        <taxon>Venturiales</taxon>
        <taxon>Venturiaceae</taxon>
        <taxon>Venturia</taxon>
    </lineage>
</organism>
<evidence type="ECO:0000256" key="2">
    <source>
        <dbReference type="SAM" id="SignalP"/>
    </source>
</evidence>
<gene>
    <name evidence="5" type="ORF">EG327_001945</name>
    <name evidence="4" type="ORF">EG328_010374</name>
</gene>
<dbReference type="AlphaFoldDB" id="A0A8H3VKG1"/>
<evidence type="ECO:0000259" key="3">
    <source>
        <dbReference type="SMART" id="SM00642"/>
    </source>
</evidence>
<feature type="chain" id="PRO_5044690883" description="Glycosyl hydrolase family 13 catalytic domain-containing protein" evidence="2">
    <location>
        <begin position="27"/>
        <end position="742"/>
    </location>
</feature>
<evidence type="ECO:0000313" key="4">
    <source>
        <dbReference type="EMBL" id="KAE9964529.1"/>
    </source>
</evidence>
<feature type="domain" description="Glycosyl hydrolase family 13 catalytic" evidence="3">
    <location>
        <begin position="255"/>
        <end position="649"/>
    </location>
</feature>
<keyword evidence="7" id="KW-1185">Reference proteome</keyword>
<evidence type="ECO:0000313" key="5">
    <source>
        <dbReference type="EMBL" id="KAE9990016.1"/>
    </source>
</evidence>
<dbReference type="EMBL" id="WNWS01000679">
    <property type="protein sequence ID" value="KAE9964529.1"/>
    <property type="molecule type" value="Genomic_DNA"/>
</dbReference>
<comment type="caution">
    <text evidence="5">The sequence shown here is derived from an EMBL/GenBank/DDBJ whole genome shotgun (WGS) entry which is preliminary data.</text>
</comment>
<dbReference type="Proteomes" id="UP000490939">
    <property type="component" value="Unassembled WGS sequence"/>
</dbReference>
<sequence length="742" mass="82523">MRLPMLRMQIAAAVLLATPFLPSASAVVLPAASASTPFSPTARNIKLPISIDNNLGYIGKSPTAANNPTIAANTIAMPVPYFDLLVRRESKFTLWIPGQAASHGDPPKLILGKVDKSSSPATFKQLYSGTLSQSDKTDLFELDPNTITPALQDGAVYWYWFEVTDTSAKTTSRTRVTDPMAHTVDYSMTPNRNDGVQPASVIKFRDRKLWTCDIDGTESPKVKTAAQSAIPNNNNMVIYELPVSWARGSKEGNVQVDVGTFSDVLALFDENAPGDHFAGMPGMGGSAILKDLGVNALEVLPIADALFKGEWGYGTGNYFAPDYDLGSTAQLVKLVENIHSQNIRLFLDVVMAFGRDPYSAIALNQFHINSSTEQSNPDSYQSHTKDLRDGYGGRSWRYIQETNTYDPETGDVTQVHPSWAFHHAHLHRWMTDFGVSGYRLDSVNNIASYDFVKSFTNKAWDLYKSRYNDSASPAPDTKFLMIGEELSDPLDLITSGSLNALWNEKFQNRVRAAITNNLGTEEFTGDDFEWTVRKMIDSRLDKDHPFTDGSQAVIYVTSHDTEGPRKERLFDFLQNCSIADKEPRAKLAFVSLLTAVGIPMIFAGEEFLDQMDQTIASGKKQIDPVNYERKSEPWRTDLFNYVATLVKFRTQCPALGENDTEFIHVDGKIMAWKRGVDGQPPVVVVANFSDNPTGSEYVVPNFPETNRDDWREVTSGRAVPKTSIGREPLKAWEAKVYTYWKP</sequence>
<proteinExistence type="inferred from homology"/>
<dbReference type="InterPro" id="IPR017853">
    <property type="entry name" value="GH"/>
</dbReference>
<keyword evidence="2" id="KW-0732">Signal</keyword>
<dbReference type="PANTHER" id="PTHR10357:SF179">
    <property type="entry name" value="NEUTRAL AND BASIC AMINO ACID TRANSPORT PROTEIN RBAT"/>
    <property type="match status" value="1"/>
</dbReference>
<dbReference type="Gene3D" id="3.20.20.80">
    <property type="entry name" value="Glycosidases"/>
    <property type="match status" value="1"/>
</dbReference>
<evidence type="ECO:0000313" key="6">
    <source>
        <dbReference type="Proteomes" id="UP000447873"/>
    </source>
</evidence>
<reference evidence="5 7" key="1">
    <citation type="submission" date="2019-07" db="EMBL/GenBank/DDBJ databases">
        <title>Venturia inaequalis Genome Resource.</title>
        <authorList>
            <person name="Lichtner F.J."/>
        </authorList>
    </citation>
    <scope>NUCLEOTIDE SEQUENCE [LARGE SCALE GENOMIC DNA]</scope>
    <source>
        <strain evidence="4 6">120213</strain>
        <strain evidence="5 7">DMI_063113</strain>
    </source>
</reference>
<dbReference type="SMART" id="SM00642">
    <property type="entry name" value="Aamy"/>
    <property type="match status" value="1"/>
</dbReference>
<protein>
    <recommendedName>
        <fullName evidence="3">Glycosyl hydrolase family 13 catalytic domain-containing protein</fullName>
    </recommendedName>
</protein>
<dbReference type="PANTHER" id="PTHR10357">
    <property type="entry name" value="ALPHA-AMYLASE FAMILY MEMBER"/>
    <property type="match status" value="1"/>
</dbReference>
<dbReference type="GO" id="GO:0004556">
    <property type="term" value="F:alpha-amylase activity"/>
    <property type="evidence" value="ECO:0007669"/>
    <property type="project" value="TreeGrafter"/>
</dbReference>
<dbReference type="SUPFAM" id="SSF51445">
    <property type="entry name" value="(Trans)glycosidases"/>
    <property type="match status" value="1"/>
</dbReference>